<reference evidence="1" key="2">
    <citation type="journal article" date="2015" name="Data Brief">
        <title>Shoot transcriptome of the giant reed, Arundo donax.</title>
        <authorList>
            <person name="Barrero R.A."/>
            <person name="Guerrero F.D."/>
            <person name="Moolhuijzen P."/>
            <person name="Goolsby J.A."/>
            <person name="Tidwell J."/>
            <person name="Bellgard S.E."/>
            <person name="Bellgard M.I."/>
        </authorList>
    </citation>
    <scope>NUCLEOTIDE SEQUENCE</scope>
    <source>
        <tissue evidence="1">Shoot tissue taken approximately 20 cm above the soil surface</tissue>
    </source>
</reference>
<dbReference type="AlphaFoldDB" id="A0A0A9BP52"/>
<name>A0A0A9BP52_ARUDO</name>
<proteinExistence type="predicted"/>
<organism evidence="1">
    <name type="scientific">Arundo donax</name>
    <name type="common">Giant reed</name>
    <name type="synonym">Donax arundinaceus</name>
    <dbReference type="NCBI Taxonomy" id="35708"/>
    <lineage>
        <taxon>Eukaryota</taxon>
        <taxon>Viridiplantae</taxon>
        <taxon>Streptophyta</taxon>
        <taxon>Embryophyta</taxon>
        <taxon>Tracheophyta</taxon>
        <taxon>Spermatophyta</taxon>
        <taxon>Magnoliopsida</taxon>
        <taxon>Liliopsida</taxon>
        <taxon>Poales</taxon>
        <taxon>Poaceae</taxon>
        <taxon>PACMAD clade</taxon>
        <taxon>Arundinoideae</taxon>
        <taxon>Arundineae</taxon>
        <taxon>Arundo</taxon>
    </lineage>
</organism>
<accession>A0A0A9BP52</accession>
<dbReference type="EMBL" id="GBRH01233932">
    <property type="protein sequence ID" value="JAD63963.1"/>
    <property type="molecule type" value="Transcribed_RNA"/>
</dbReference>
<reference evidence="1" key="1">
    <citation type="submission" date="2014-09" db="EMBL/GenBank/DDBJ databases">
        <authorList>
            <person name="Magalhaes I.L.F."/>
            <person name="Oliveira U."/>
            <person name="Santos F.R."/>
            <person name="Vidigal T.H.D.A."/>
            <person name="Brescovit A.D."/>
            <person name="Santos A.J."/>
        </authorList>
    </citation>
    <scope>NUCLEOTIDE SEQUENCE</scope>
    <source>
        <tissue evidence="1">Shoot tissue taken approximately 20 cm above the soil surface</tissue>
    </source>
</reference>
<sequence>MVFKKAAIVSWHDDVLILNTPYILSKVCQNKKINLPLTKKIRKLIFIKIN</sequence>
<evidence type="ECO:0000313" key="1">
    <source>
        <dbReference type="EMBL" id="JAD63963.1"/>
    </source>
</evidence>
<protein>
    <submittedName>
        <fullName evidence="1">Uncharacterized protein</fullName>
    </submittedName>
</protein>